<accession>A0A6A6ZP10</accession>
<name>A0A6A6ZP10_9PLEO</name>
<dbReference type="Proteomes" id="UP000799424">
    <property type="component" value="Unassembled WGS sequence"/>
</dbReference>
<dbReference type="AlphaFoldDB" id="A0A6A6ZP10"/>
<protein>
    <submittedName>
        <fullName evidence="1">Uncharacterized protein</fullName>
    </submittedName>
</protein>
<organism evidence="1 2">
    <name type="scientific">Ophiobolus disseminans</name>
    <dbReference type="NCBI Taxonomy" id="1469910"/>
    <lineage>
        <taxon>Eukaryota</taxon>
        <taxon>Fungi</taxon>
        <taxon>Dikarya</taxon>
        <taxon>Ascomycota</taxon>
        <taxon>Pezizomycotina</taxon>
        <taxon>Dothideomycetes</taxon>
        <taxon>Pleosporomycetidae</taxon>
        <taxon>Pleosporales</taxon>
        <taxon>Pleosporineae</taxon>
        <taxon>Phaeosphaeriaceae</taxon>
        <taxon>Ophiobolus</taxon>
    </lineage>
</organism>
<gene>
    <name evidence="1" type="ORF">CC86DRAFT_72589</name>
</gene>
<keyword evidence="2" id="KW-1185">Reference proteome</keyword>
<proteinExistence type="predicted"/>
<dbReference type="OrthoDB" id="3668237at2759"/>
<sequence>MEFNQLQYVNKQLREETKGLVFQLNDLYFVAPNGGHGTNHAHECFQQCSPGNKKILRKLTIYFAHFEREDGLTSSRGIQDVLPTVNADSPLSRFRRENPQVHVIVRFSHLDMAWDTRWNWIGRHHIIQATMRGSSTWGQLSEAFYTSWTSRLSVPSAFADVVKLPNNLRFSLTQKFEITRAMLEGQVGSCGTTNLDQVVAEAKKMFDEGI</sequence>
<evidence type="ECO:0000313" key="1">
    <source>
        <dbReference type="EMBL" id="KAF2822812.1"/>
    </source>
</evidence>
<evidence type="ECO:0000313" key="2">
    <source>
        <dbReference type="Proteomes" id="UP000799424"/>
    </source>
</evidence>
<dbReference type="EMBL" id="MU006233">
    <property type="protein sequence ID" value="KAF2822812.1"/>
    <property type="molecule type" value="Genomic_DNA"/>
</dbReference>
<reference evidence="1" key="1">
    <citation type="journal article" date="2020" name="Stud. Mycol.">
        <title>101 Dothideomycetes genomes: a test case for predicting lifestyles and emergence of pathogens.</title>
        <authorList>
            <person name="Haridas S."/>
            <person name="Albert R."/>
            <person name="Binder M."/>
            <person name="Bloem J."/>
            <person name="Labutti K."/>
            <person name="Salamov A."/>
            <person name="Andreopoulos B."/>
            <person name="Baker S."/>
            <person name="Barry K."/>
            <person name="Bills G."/>
            <person name="Bluhm B."/>
            <person name="Cannon C."/>
            <person name="Castanera R."/>
            <person name="Culley D."/>
            <person name="Daum C."/>
            <person name="Ezra D."/>
            <person name="Gonzalez J."/>
            <person name="Henrissat B."/>
            <person name="Kuo A."/>
            <person name="Liang C."/>
            <person name="Lipzen A."/>
            <person name="Lutzoni F."/>
            <person name="Magnuson J."/>
            <person name="Mondo S."/>
            <person name="Nolan M."/>
            <person name="Ohm R."/>
            <person name="Pangilinan J."/>
            <person name="Park H.-J."/>
            <person name="Ramirez L."/>
            <person name="Alfaro M."/>
            <person name="Sun H."/>
            <person name="Tritt A."/>
            <person name="Yoshinaga Y."/>
            <person name="Zwiers L.-H."/>
            <person name="Turgeon B."/>
            <person name="Goodwin S."/>
            <person name="Spatafora J."/>
            <person name="Crous P."/>
            <person name="Grigoriev I."/>
        </authorList>
    </citation>
    <scope>NUCLEOTIDE SEQUENCE</scope>
    <source>
        <strain evidence="1">CBS 113818</strain>
    </source>
</reference>